<dbReference type="InterPro" id="IPR041628">
    <property type="entry name" value="ChlI/MoxR_AAA_lid"/>
</dbReference>
<dbReference type="InterPro" id="IPR041702">
    <property type="entry name" value="BchD/ChlD_VWA"/>
</dbReference>
<dbReference type="SUPFAM" id="SSF53300">
    <property type="entry name" value="vWA-like"/>
    <property type="match status" value="1"/>
</dbReference>
<feature type="compositionally biased region" description="Basic and acidic residues" evidence="2">
    <location>
        <begin position="274"/>
        <end position="326"/>
    </location>
</feature>
<dbReference type="EMBL" id="DSZU01000072">
    <property type="protein sequence ID" value="HGV55261.1"/>
    <property type="molecule type" value="Genomic_DNA"/>
</dbReference>
<protein>
    <submittedName>
        <fullName evidence="4">VWA domain-containing protein</fullName>
    </submittedName>
</protein>
<name>A0A832GMY8_9BACT</name>
<evidence type="ECO:0000313" key="4">
    <source>
        <dbReference type="EMBL" id="HGV55261.1"/>
    </source>
</evidence>
<dbReference type="AlphaFoldDB" id="A0A832GMY8"/>
<comment type="caution">
    <text evidence="4">The sequence shown here is derived from an EMBL/GenBank/DDBJ whole genome shotgun (WGS) entry which is preliminary data.</text>
</comment>
<evidence type="ECO:0000256" key="1">
    <source>
        <dbReference type="ARBA" id="ARBA00005799"/>
    </source>
</evidence>
<dbReference type="Gene3D" id="3.40.50.300">
    <property type="entry name" value="P-loop containing nucleotide triphosphate hydrolases"/>
    <property type="match status" value="1"/>
</dbReference>
<dbReference type="Pfam" id="PF13519">
    <property type="entry name" value="VWA_2"/>
    <property type="match status" value="1"/>
</dbReference>
<dbReference type="Gene3D" id="3.40.50.410">
    <property type="entry name" value="von Willebrand factor, type A domain"/>
    <property type="match status" value="1"/>
</dbReference>
<accession>A0A832GMY8</accession>
<dbReference type="InterPro" id="IPR002035">
    <property type="entry name" value="VWF_A"/>
</dbReference>
<dbReference type="InterPro" id="IPR052989">
    <property type="entry name" value="Mg-chelatase_DI-like"/>
</dbReference>
<organism evidence="4">
    <name type="scientific">Caldimicrobium thiodismutans</name>
    <dbReference type="NCBI Taxonomy" id="1653476"/>
    <lineage>
        <taxon>Bacteria</taxon>
        <taxon>Pseudomonadati</taxon>
        <taxon>Thermodesulfobacteriota</taxon>
        <taxon>Thermodesulfobacteria</taxon>
        <taxon>Thermodesulfobacteriales</taxon>
        <taxon>Thermodesulfobacteriaceae</taxon>
        <taxon>Caldimicrobium</taxon>
    </lineage>
</organism>
<dbReference type="Pfam" id="PF07728">
    <property type="entry name" value="AAA_5"/>
    <property type="match status" value="1"/>
</dbReference>
<evidence type="ECO:0000256" key="2">
    <source>
        <dbReference type="SAM" id="MobiDB-lite"/>
    </source>
</evidence>
<proteinExistence type="inferred from homology"/>
<dbReference type="CDD" id="cd01451">
    <property type="entry name" value="vWA_Magnesium_chelatase"/>
    <property type="match status" value="1"/>
</dbReference>
<dbReference type="SMART" id="SM00327">
    <property type="entry name" value="VWA"/>
    <property type="match status" value="1"/>
</dbReference>
<dbReference type="InterPro" id="IPR036465">
    <property type="entry name" value="vWFA_dom_sf"/>
</dbReference>
<dbReference type="PANTHER" id="PTHR35023">
    <property type="entry name" value="CHELATASE-RELATED"/>
    <property type="match status" value="1"/>
</dbReference>
<dbReference type="GO" id="GO:0016887">
    <property type="term" value="F:ATP hydrolysis activity"/>
    <property type="evidence" value="ECO:0007669"/>
    <property type="project" value="InterPro"/>
</dbReference>
<dbReference type="Pfam" id="PF17863">
    <property type="entry name" value="AAA_lid_2"/>
    <property type="match status" value="1"/>
</dbReference>
<feature type="region of interest" description="Disordered" evidence="2">
    <location>
        <begin position="274"/>
        <end position="342"/>
    </location>
</feature>
<feature type="domain" description="VWFA" evidence="3">
    <location>
        <begin position="445"/>
        <end position="629"/>
    </location>
</feature>
<dbReference type="InterPro" id="IPR027417">
    <property type="entry name" value="P-loop_NTPase"/>
</dbReference>
<comment type="similarity">
    <text evidence="1">Belongs to the Mg-chelatase subunits D/I family.</text>
</comment>
<gene>
    <name evidence="4" type="ORF">ENT73_04145</name>
</gene>
<dbReference type="Gene3D" id="1.10.8.80">
    <property type="entry name" value="Magnesium chelatase subunit I, C-Terminal domain"/>
    <property type="match status" value="1"/>
</dbReference>
<dbReference type="PANTHER" id="PTHR35023:SF1">
    <property type="entry name" value="MG-PROTOPORPHYRIN IX CHELATASE"/>
    <property type="match status" value="1"/>
</dbReference>
<evidence type="ECO:0000259" key="3">
    <source>
        <dbReference type="PROSITE" id="PS50234"/>
    </source>
</evidence>
<dbReference type="InterPro" id="IPR011704">
    <property type="entry name" value="ATPase_dyneun-rel_AAA"/>
</dbReference>
<dbReference type="PROSITE" id="PS50234">
    <property type="entry name" value="VWFA"/>
    <property type="match status" value="1"/>
</dbReference>
<dbReference type="GO" id="GO:0005524">
    <property type="term" value="F:ATP binding"/>
    <property type="evidence" value="ECO:0007669"/>
    <property type="project" value="InterPro"/>
</dbReference>
<dbReference type="SUPFAM" id="SSF52540">
    <property type="entry name" value="P-loop containing nucleoside triphosphate hydrolases"/>
    <property type="match status" value="1"/>
</dbReference>
<sequence length="636" mass="72625">MSGESFSLMEVLEGRFRGLFPGILGNFSAKLGLILNFVDPKCGGLILVGKRGTGKSCLLYAFKNLLLRAKEPFVEIPSDVGEENLFGSLDIEATLERGIPVYLPGLLDRAKGAYLLIDDLHLMKPELLSLVFNYSSNYTLIATMGEEEGALSPHYFDKFGLFAVTEEFRDIDSKRWFLKGIINFEGYEGISEEKLTLLRLSRSLREKVRLSESEWEFLVERASRFGISSHRGEIFYFYAVRALTGLTFSERPSPEHFFLVEPLVFGHRGRLPEEKISEQREEERGKEEGKEQKEAQREHPSEELERRHEDKASQPKEARPSVEREGSFQASLGGDPEEALSSEFFMPRGREEVFSIKKYFEIRDILFRRDRVFRACSGRRVSSKWAKKQGSVIRRSPDLKNRDLDLYGTILRAAPYQKLRGREDKLVLKPEDLVYRERERRSGLLVIFLVDASGSLGANRRMELVKGALFSLLSNSYKNRDRVALIVFRKFGAELLLGPTKSADLAHKVLKEIITGGHTPLSAGLFEAYKLIKKYRSKHPTERVLLVVVTDGRANIPLQKGNDPLEEVQRIASKIREIPYVDSLVIDSENKNDYLKFDLSRKLATWLAASYYELDQLKSEGLIRIIKTKGLYVTQK</sequence>
<reference evidence="4" key="1">
    <citation type="journal article" date="2020" name="mSystems">
        <title>Genome- and Community-Level Interaction Insights into Carbon Utilization and Element Cycling Functions of Hydrothermarchaeota in Hydrothermal Sediment.</title>
        <authorList>
            <person name="Zhou Z."/>
            <person name="Liu Y."/>
            <person name="Xu W."/>
            <person name="Pan J."/>
            <person name="Luo Z.H."/>
            <person name="Li M."/>
        </authorList>
    </citation>
    <scope>NUCLEOTIDE SEQUENCE [LARGE SCALE GENOMIC DNA]</scope>
    <source>
        <strain evidence="4">SpSt-605</strain>
    </source>
</reference>